<reference evidence="3 4" key="1">
    <citation type="journal article" date="2014" name="Nature">
        <title>An environmental bacterial taxon with a large and distinct metabolic repertoire.</title>
        <authorList>
            <person name="Wilson M.C."/>
            <person name="Mori T."/>
            <person name="Ruckert C."/>
            <person name="Uria A.R."/>
            <person name="Helf M.J."/>
            <person name="Takada K."/>
            <person name="Gernert C."/>
            <person name="Steffens U.A."/>
            <person name="Heycke N."/>
            <person name="Schmitt S."/>
            <person name="Rinke C."/>
            <person name="Helfrich E.J."/>
            <person name="Brachmann A.O."/>
            <person name="Gurgui C."/>
            <person name="Wakimoto T."/>
            <person name="Kracht M."/>
            <person name="Crusemann M."/>
            <person name="Hentschel U."/>
            <person name="Abe I."/>
            <person name="Matsunaga S."/>
            <person name="Kalinowski J."/>
            <person name="Takeyama H."/>
            <person name="Piel J."/>
        </authorList>
    </citation>
    <scope>NUCLEOTIDE SEQUENCE [LARGE SCALE GENOMIC DNA]</scope>
    <source>
        <strain evidence="4">TSY2</strain>
    </source>
</reference>
<dbReference type="CDD" id="cd10170">
    <property type="entry name" value="ASKHA_NBD_HSP70"/>
    <property type="match status" value="1"/>
</dbReference>
<dbReference type="HOGENOM" id="CLU_496563_0_0_7"/>
<evidence type="ECO:0000313" key="3">
    <source>
        <dbReference type="EMBL" id="ETX08681.1"/>
    </source>
</evidence>
<dbReference type="EMBL" id="AZHX01000158">
    <property type="protein sequence ID" value="ETX08681.1"/>
    <property type="molecule type" value="Genomic_DNA"/>
</dbReference>
<dbReference type="Proteomes" id="UP000019140">
    <property type="component" value="Unassembled WGS sequence"/>
</dbReference>
<dbReference type="PATRIC" id="fig|1429439.4.peg.673"/>
<keyword evidence="1" id="KW-0547">Nucleotide-binding</keyword>
<gene>
    <name evidence="3" type="ORF">ETSY2_03955</name>
</gene>
<dbReference type="GO" id="GO:0140662">
    <property type="term" value="F:ATP-dependent protein folding chaperone"/>
    <property type="evidence" value="ECO:0007669"/>
    <property type="project" value="InterPro"/>
</dbReference>
<dbReference type="SUPFAM" id="SSF53067">
    <property type="entry name" value="Actin-like ATPase domain"/>
    <property type="match status" value="2"/>
</dbReference>
<sequence>FPEGSLALPWEGSPEYVIGELARKRGAESPTRLVASAKSWLSHAAVNRSEPILPWGAPEEIPKVSPVDASARYLAYLRQAWDHRLASEQPELAFEAQEILLTVPASFDEEARELTLQAAQQAGLQQVTLLEEPQAAFYAWLEHQGDRWRDQVQVGDLILVCDVGGGTTDFSLITVADAEGDLMLERAAVGDHILLGGDNMDLALARLLQQRLEEEGHRVDTWQLYSLWHQCRLAKERLFASPRTQKQAITLLGTGTRLVGGTIQTTLTREDLNQVVVDGFFPDVSSDEMPMRQRRIGLQELGLPYAADAAITKHLARFLTVQSQDDSADDLIRRGKSGLACPTHVLFNGGVMQAQVTRDRVVAVLNKWLQEEGFDPLRVLDAVSYDQAVARGATYYGQARQGKGVRIRSGAPRTYYIGIESAMPAIPGMPAPLKALCVVPFGMEEGTEAQLSEQEFGLVVGETAEFRFLSSTVRKQDPIGTMIEDWGDEIEELNPLEVTLELEGQEDSVLPVRLESHVTELGTLELWCVSRDGGHRWKLEFNIREQDQ</sequence>
<dbReference type="Gene3D" id="3.90.640.10">
    <property type="entry name" value="Actin, Chain A, domain 4"/>
    <property type="match status" value="1"/>
</dbReference>
<keyword evidence="2" id="KW-0067">ATP-binding</keyword>
<dbReference type="PANTHER" id="PTHR42749">
    <property type="entry name" value="CELL SHAPE-DETERMINING PROTEIN MREB"/>
    <property type="match status" value="1"/>
</dbReference>
<dbReference type="InterPro" id="IPR043129">
    <property type="entry name" value="ATPase_NBD"/>
</dbReference>
<dbReference type="Gene3D" id="3.30.420.40">
    <property type="match status" value="2"/>
</dbReference>
<protein>
    <submittedName>
        <fullName evidence="3">Heat-shock chaperone protein</fullName>
    </submittedName>
</protein>
<dbReference type="InterPro" id="IPR013126">
    <property type="entry name" value="Hsp_70_fam"/>
</dbReference>
<accession>W4MFH8</accession>
<feature type="non-terminal residue" evidence="3">
    <location>
        <position position="1"/>
    </location>
</feature>
<evidence type="ECO:0000256" key="2">
    <source>
        <dbReference type="ARBA" id="ARBA00022840"/>
    </source>
</evidence>
<proteinExistence type="predicted"/>
<keyword evidence="4" id="KW-1185">Reference proteome</keyword>
<dbReference type="Pfam" id="PF00012">
    <property type="entry name" value="HSP70"/>
    <property type="match status" value="1"/>
</dbReference>
<evidence type="ECO:0000313" key="4">
    <source>
        <dbReference type="Proteomes" id="UP000019140"/>
    </source>
</evidence>
<dbReference type="PANTHER" id="PTHR42749:SF1">
    <property type="entry name" value="CELL SHAPE-DETERMINING PROTEIN MREB"/>
    <property type="match status" value="1"/>
</dbReference>
<dbReference type="GO" id="GO:0005524">
    <property type="term" value="F:ATP binding"/>
    <property type="evidence" value="ECO:0007669"/>
    <property type="project" value="UniProtKB-KW"/>
</dbReference>
<evidence type="ECO:0000256" key="1">
    <source>
        <dbReference type="ARBA" id="ARBA00022741"/>
    </source>
</evidence>
<organism evidence="3 4">
    <name type="scientific">Candidatus Entotheonella gemina</name>
    <dbReference type="NCBI Taxonomy" id="1429439"/>
    <lineage>
        <taxon>Bacteria</taxon>
        <taxon>Pseudomonadati</taxon>
        <taxon>Nitrospinota/Tectimicrobiota group</taxon>
        <taxon>Candidatus Tectimicrobiota</taxon>
        <taxon>Candidatus Entotheonellia</taxon>
        <taxon>Candidatus Entotheonellales</taxon>
        <taxon>Candidatus Entotheonellaceae</taxon>
        <taxon>Candidatus Entotheonella</taxon>
    </lineage>
</organism>
<dbReference type="AlphaFoldDB" id="W4MFH8"/>
<comment type="caution">
    <text evidence="3">The sequence shown here is derived from an EMBL/GenBank/DDBJ whole genome shotgun (WGS) entry which is preliminary data.</text>
</comment>
<name>W4MFH8_9BACT</name>